<comment type="similarity">
    <text evidence="1">Belongs to the ABC transporter superfamily.</text>
</comment>
<name>A0A0N8GG76_9BACI</name>
<gene>
    <name evidence="10" type="ORF">AM506_20805</name>
</gene>
<dbReference type="Pfam" id="PF00005">
    <property type="entry name" value="ABC_tran"/>
    <property type="match status" value="1"/>
</dbReference>
<proteinExistence type="inferred from homology"/>
<evidence type="ECO:0000256" key="7">
    <source>
        <dbReference type="ARBA" id="ARBA00022970"/>
    </source>
</evidence>
<dbReference type="InterPro" id="IPR003593">
    <property type="entry name" value="AAA+_ATPase"/>
</dbReference>
<dbReference type="InterPro" id="IPR003439">
    <property type="entry name" value="ABC_transporter-like_ATP-bd"/>
</dbReference>
<evidence type="ECO:0000256" key="8">
    <source>
        <dbReference type="ARBA" id="ARBA00023136"/>
    </source>
</evidence>
<feature type="domain" description="ABC transporter" evidence="9">
    <location>
        <begin position="2"/>
        <end position="241"/>
    </location>
</feature>
<accession>A0A0N8GG76</accession>
<dbReference type="PROSITE" id="PS50893">
    <property type="entry name" value="ABC_TRANSPORTER_2"/>
    <property type="match status" value="1"/>
</dbReference>
<dbReference type="Pfam" id="PF09383">
    <property type="entry name" value="NIL"/>
    <property type="match status" value="1"/>
</dbReference>
<dbReference type="PATRIC" id="fig|218284.4.peg.2703"/>
<evidence type="ECO:0000256" key="3">
    <source>
        <dbReference type="ARBA" id="ARBA00022475"/>
    </source>
</evidence>
<dbReference type="RefSeq" id="WP_060674925.1">
    <property type="nucleotide sequence ID" value="NZ_LIXZ01000029.1"/>
</dbReference>
<dbReference type="Gene3D" id="3.30.70.260">
    <property type="match status" value="1"/>
</dbReference>
<dbReference type="InterPro" id="IPR050086">
    <property type="entry name" value="MetN_ABC_transporter-like"/>
</dbReference>
<keyword evidence="5 10" id="KW-0067">ATP-binding</keyword>
<dbReference type="SMART" id="SM00930">
    <property type="entry name" value="NIL"/>
    <property type="match status" value="1"/>
</dbReference>
<organism evidence="10 11">
    <name type="scientific">Rossellomorea vietnamensis</name>
    <dbReference type="NCBI Taxonomy" id="218284"/>
    <lineage>
        <taxon>Bacteria</taxon>
        <taxon>Bacillati</taxon>
        <taxon>Bacillota</taxon>
        <taxon>Bacilli</taxon>
        <taxon>Bacillales</taxon>
        <taxon>Bacillaceae</taxon>
        <taxon>Rossellomorea</taxon>
    </lineage>
</organism>
<keyword evidence="8" id="KW-0472">Membrane</keyword>
<dbReference type="SUPFAM" id="SSF55021">
    <property type="entry name" value="ACT-like"/>
    <property type="match status" value="1"/>
</dbReference>
<keyword evidence="2" id="KW-0813">Transport</keyword>
<keyword evidence="7" id="KW-0029">Amino-acid transport</keyword>
<evidence type="ECO:0000256" key="5">
    <source>
        <dbReference type="ARBA" id="ARBA00022840"/>
    </source>
</evidence>
<dbReference type="Proteomes" id="UP000050398">
    <property type="component" value="Unassembled WGS sequence"/>
</dbReference>
<keyword evidence="4" id="KW-0547">Nucleotide-binding</keyword>
<dbReference type="InterPro" id="IPR045865">
    <property type="entry name" value="ACT-like_dom_sf"/>
</dbReference>
<keyword evidence="6" id="KW-1278">Translocase</keyword>
<dbReference type="GO" id="GO:0005886">
    <property type="term" value="C:plasma membrane"/>
    <property type="evidence" value="ECO:0007669"/>
    <property type="project" value="UniProtKB-ARBA"/>
</dbReference>
<dbReference type="InterPro" id="IPR017871">
    <property type="entry name" value="ABC_transporter-like_CS"/>
</dbReference>
<dbReference type="SMART" id="SM00382">
    <property type="entry name" value="AAA"/>
    <property type="match status" value="1"/>
</dbReference>
<dbReference type="Gene3D" id="3.40.50.300">
    <property type="entry name" value="P-loop containing nucleotide triphosphate hydrolases"/>
    <property type="match status" value="1"/>
</dbReference>
<evidence type="ECO:0000313" key="11">
    <source>
        <dbReference type="Proteomes" id="UP000050398"/>
    </source>
</evidence>
<evidence type="ECO:0000259" key="9">
    <source>
        <dbReference type="PROSITE" id="PS50893"/>
    </source>
</evidence>
<evidence type="ECO:0000256" key="6">
    <source>
        <dbReference type="ARBA" id="ARBA00022967"/>
    </source>
</evidence>
<dbReference type="InterPro" id="IPR018449">
    <property type="entry name" value="NIL_domain"/>
</dbReference>
<keyword evidence="3" id="KW-1003">Cell membrane</keyword>
<dbReference type="OrthoDB" id="9802264at2"/>
<sequence>MIRVQNVTKVFETKDGPFTALRDVSFEVKKGEIYGVIGFSGAGKSTLVRCLNFLEKPSSGDIFIEGRSLKDQSAIDLRKERHRIGMIFQHFNLFQSRTVAGNIAYPLKLAKWPKDKINKRVKELLAFVGLEDKAKHYPDELSGGQKQRVGIARALATSPSILLCDEATSALDPQTTESILNLLKRINAEYGITIVMITHEMGVIREICDKVAVMENGEIVEEGSVFDIFSNPQTRTTRNFVKSVMNDQLPASVLDKLNDSKEGRICRLIFKGDSTGTPILSETAKKFNAHINVLFGQITELQGKPFGNLIVQIIGSKKETEEILEYWKNRLFVSEVEKRAS</sequence>
<dbReference type="PANTHER" id="PTHR43166:SF30">
    <property type="entry name" value="METHIONINE IMPORT ATP-BINDING PROTEIN METN"/>
    <property type="match status" value="1"/>
</dbReference>
<dbReference type="GO" id="GO:0006865">
    <property type="term" value="P:amino acid transport"/>
    <property type="evidence" value="ECO:0007669"/>
    <property type="project" value="UniProtKB-KW"/>
</dbReference>
<dbReference type="PANTHER" id="PTHR43166">
    <property type="entry name" value="AMINO ACID IMPORT ATP-BINDING PROTEIN"/>
    <property type="match status" value="1"/>
</dbReference>
<dbReference type="InterPro" id="IPR027417">
    <property type="entry name" value="P-loop_NTPase"/>
</dbReference>
<dbReference type="PROSITE" id="PS00211">
    <property type="entry name" value="ABC_TRANSPORTER_1"/>
    <property type="match status" value="1"/>
</dbReference>
<dbReference type="InterPro" id="IPR041701">
    <property type="entry name" value="MetN_ABC"/>
</dbReference>
<protein>
    <submittedName>
        <fullName evidence="10">Phosphate ABC transporter ATP-binding protein</fullName>
    </submittedName>
</protein>
<dbReference type="GO" id="GO:0005524">
    <property type="term" value="F:ATP binding"/>
    <property type="evidence" value="ECO:0007669"/>
    <property type="project" value="UniProtKB-KW"/>
</dbReference>
<dbReference type="eggNOG" id="COG1135">
    <property type="taxonomic scope" value="Bacteria"/>
</dbReference>
<dbReference type="CDD" id="cd03258">
    <property type="entry name" value="ABC_MetN_methionine_transporter"/>
    <property type="match status" value="1"/>
</dbReference>
<dbReference type="FunFam" id="3.40.50.300:FF:000056">
    <property type="entry name" value="Cell division ATP-binding protein FtsE"/>
    <property type="match status" value="1"/>
</dbReference>
<dbReference type="SUPFAM" id="SSF52540">
    <property type="entry name" value="P-loop containing nucleoside triphosphate hydrolases"/>
    <property type="match status" value="1"/>
</dbReference>
<evidence type="ECO:0000313" key="10">
    <source>
        <dbReference type="EMBL" id="KPL57722.1"/>
    </source>
</evidence>
<reference evidence="10 11" key="1">
    <citation type="submission" date="2015-08" db="EMBL/GenBank/DDBJ databases">
        <title>Draft Genome Sequence of Bacillus vietnamensis UCD-SED5.</title>
        <authorList>
            <person name="Lee R.D."/>
            <person name="Jospin G."/>
            <person name="Lang J.M."/>
            <person name="Coil D.A."/>
            <person name="Eisen J.A."/>
        </authorList>
    </citation>
    <scope>NUCLEOTIDE SEQUENCE [LARGE SCALE GENOMIC DNA]</scope>
    <source>
        <strain evidence="10 11">UCD-SED5</strain>
    </source>
</reference>
<evidence type="ECO:0000256" key="4">
    <source>
        <dbReference type="ARBA" id="ARBA00022741"/>
    </source>
</evidence>
<evidence type="ECO:0000256" key="1">
    <source>
        <dbReference type="ARBA" id="ARBA00005417"/>
    </source>
</evidence>
<comment type="caution">
    <text evidence="10">The sequence shown here is derived from an EMBL/GenBank/DDBJ whole genome shotgun (WGS) entry which is preliminary data.</text>
</comment>
<dbReference type="EMBL" id="LIXZ01000029">
    <property type="protein sequence ID" value="KPL57722.1"/>
    <property type="molecule type" value="Genomic_DNA"/>
</dbReference>
<dbReference type="AlphaFoldDB" id="A0A0N8GG76"/>
<dbReference type="GO" id="GO:0016887">
    <property type="term" value="F:ATP hydrolysis activity"/>
    <property type="evidence" value="ECO:0007669"/>
    <property type="project" value="InterPro"/>
</dbReference>
<evidence type="ECO:0000256" key="2">
    <source>
        <dbReference type="ARBA" id="ARBA00022448"/>
    </source>
</evidence>